<keyword evidence="2 4" id="KW-0808">Transferase</keyword>
<dbReference type="GO" id="GO:0016757">
    <property type="term" value="F:glycosyltransferase activity"/>
    <property type="evidence" value="ECO:0007669"/>
    <property type="project" value="UniProtKB-KW"/>
</dbReference>
<gene>
    <name evidence="4" type="ORF">GGR42_000864</name>
</gene>
<dbReference type="RefSeq" id="WP_167961188.1">
    <property type="nucleotide sequence ID" value="NZ_JAATJJ010000001.1"/>
</dbReference>
<name>A0A846QV15_9FLAO</name>
<dbReference type="PANTHER" id="PTHR43363">
    <property type="entry name" value="HYPOXANTHINE PHOSPHORIBOSYLTRANSFERASE"/>
    <property type="match status" value="1"/>
</dbReference>
<accession>A0A846QV15</accession>
<reference evidence="4 5" key="1">
    <citation type="submission" date="2020-03" db="EMBL/GenBank/DDBJ databases">
        <title>Genomic Encyclopedia of Type Strains, Phase IV (KMG-IV): sequencing the most valuable type-strain genomes for metagenomic binning, comparative biology and taxonomic classification.</title>
        <authorList>
            <person name="Goeker M."/>
        </authorList>
    </citation>
    <scope>NUCLEOTIDE SEQUENCE [LARGE SCALE GENOMIC DNA]</scope>
    <source>
        <strain evidence="4 5">DSM 29762</strain>
    </source>
</reference>
<dbReference type="Pfam" id="PF00156">
    <property type="entry name" value="Pribosyltran"/>
    <property type="match status" value="1"/>
</dbReference>
<dbReference type="SUPFAM" id="SSF53271">
    <property type="entry name" value="PRTase-like"/>
    <property type="match status" value="1"/>
</dbReference>
<dbReference type="Gene3D" id="3.40.50.2020">
    <property type="match status" value="1"/>
</dbReference>
<dbReference type="EMBL" id="JAATJJ010000001">
    <property type="protein sequence ID" value="NJB70402.1"/>
    <property type="molecule type" value="Genomic_DNA"/>
</dbReference>
<dbReference type="Gene3D" id="3.30.1310.20">
    <property type="entry name" value="PRTase-like"/>
    <property type="match status" value="1"/>
</dbReference>
<keyword evidence="5" id="KW-1185">Reference proteome</keyword>
<dbReference type="PANTHER" id="PTHR43363:SF1">
    <property type="entry name" value="HYPOXANTHINE-GUANINE PHOSPHORIBOSYLTRANSFERASE"/>
    <property type="match status" value="1"/>
</dbReference>
<evidence type="ECO:0000259" key="3">
    <source>
        <dbReference type="Pfam" id="PF00156"/>
    </source>
</evidence>
<dbReference type="InterPro" id="IPR029057">
    <property type="entry name" value="PRTase-like"/>
</dbReference>
<dbReference type="CDD" id="cd06223">
    <property type="entry name" value="PRTases_typeI"/>
    <property type="match status" value="1"/>
</dbReference>
<evidence type="ECO:0000256" key="2">
    <source>
        <dbReference type="ARBA" id="ARBA00022679"/>
    </source>
</evidence>
<feature type="domain" description="Phosphoribosyltransferase" evidence="3">
    <location>
        <begin position="13"/>
        <end position="184"/>
    </location>
</feature>
<evidence type="ECO:0000313" key="5">
    <source>
        <dbReference type="Proteomes" id="UP000590442"/>
    </source>
</evidence>
<proteinExistence type="predicted"/>
<dbReference type="InterPro" id="IPR000836">
    <property type="entry name" value="PRTase_dom"/>
</dbReference>
<evidence type="ECO:0000256" key="1">
    <source>
        <dbReference type="ARBA" id="ARBA00022676"/>
    </source>
</evidence>
<protein>
    <submittedName>
        <fullName evidence="4">Putative phosphoribosyltransferase</fullName>
    </submittedName>
</protein>
<evidence type="ECO:0000313" key="4">
    <source>
        <dbReference type="EMBL" id="NJB70402.1"/>
    </source>
</evidence>
<organism evidence="4 5">
    <name type="scientific">Saonia flava</name>
    <dbReference type="NCBI Taxonomy" id="523696"/>
    <lineage>
        <taxon>Bacteria</taxon>
        <taxon>Pseudomonadati</taxon>
        <taxon>Bacteroidota</taxon>
        <taxon>Flavobacteriia</taxon>
        <taxon>Flavobacteriales</taxon>
        <taxon>Flavobacteriaceae</taxon>
        <taxon>Saonia</taxon>
    </lineage>
</organism>
<comment type="caution">
    <text evidence="4">The sequence shown here is derived from an EMBL/GenBank/DDBJ whole genome shotgun (WGS) entry which is preliminary data.</text>
</comment>
<dbReference type="AlphaFoldDB" id="A0A846QV15"/>
<keyword evidence="1 4" id="KW-0328">Glycosyltransferase</keyword>
<sequence>MFRNRLDAAIKLGKKLQQFKNKNTVVMAIPRGGLPLGEIIARELEAPLDVVLSKKIGHPSNKEYAIGAVSLENVLISDSTSVSEKYIEEETARIREKLKSRQDEYYRTKSPQNLNGKIVIIVDDGIATGNTIMVTAELIRNQNPKKVIVAVPVAPKSAIKKLNKSSHIDQVICLLIPPNFRAVGQFYEEFDQVTDKEAIQILRQSVVD</sequence>
<dbReference type="Proteomes" id="UP000590442">
    <property type="component" value="Unassembled WGS sequence"/>
</dbReference>